<dbReference type="EMBL" id="VIGY01000019">
    <property type="protein sequence ID" value="MDN7078926.1"/>
    <property type="molecule type" value="Genomic_DNA"/>
</dbReference>
<dbReference type="RefSeq" id="WP_000473367.1">
    <property type="nucleotide sequence ID" value="NZ_CAKJXA010000023.1"/>
</dbReference>
<dbReference type="Proteomes" id="UP000220397">
    <property type="component" value="Unassembled WGS sequence"/>
</dbReference>
<dbReference type="Proteomes" id="UP001168357">
    <property type="component" value="Unassembled WGS sequence"/>
</dbReference>
<evidence type="ECO:0000256" key="1">
    <source>
        <dbReference type="SAM" id="SignalP"/>
    </source>
</evidence>
<comment type="caution">
    <text evidence="3">The sequence shown here is derived from an EMBL/GenBank/DDBJ whole genome shotgun (WGS) entry which is preliminary data.</text>
</comment>
<proteinExistence type="predicted"/>
<evidence type="ECO:0000313" key="2">
    <source>
        <dbReference type="EMBL" id="MDN7078926.1"/>
    </source>
</evidence>
<gene>
    <name evidence="3" type="ORF">CN398_09220</name>
    <name evidence="2" type="ORF">FLM80_17960</name>
</gene>
<sequence>MFKKIIAVASTLGLSFGIASVSSAEEVTTSPLLPQLNSQIQFESTISTLAPQRLHTEYRYYTKKEYIMAADIPKVFSVTKDGYSGKIYKESVEHWGKHDDWWKVKYSGHLTKHMQ</sequence>
<evidence type="ECO:0000313" key="4">
    <source>
        <dbReference type="Proteomes" id="UP000220397"/>
    </source>
</evidence>
<keyword evidence="1" id="KW-0732">Signal</keyword>
<dbReference type="AlphaFoldDB" id="A0A9X6VCE6"/>
<dbReference type="EMBL" id="NTUS01000026">
    <property type="protein sequence ID" value="PFB07907.1"/>
    <property type="molecule type" value="Genomic_DNA"/>
</dbReference>
<evidence type="ECO:0000313" key="3">
    <source>
        <dbReference type="EMBL" id="PFB07907.1"/>
    </source>
</evidence>
<reference evidence="2" key="2">
    <citation type="submission" date="2019-07" db="EMBL/GenBank/DDBJ databases">
        <title>Draft Genome Sequence of Bacillus thuringiensis Strain S906, an Isolate Toxic for Coleopteran and Lepidopteran.</title>
        <authorList>
            <person name="Grynberg P."/>
            <person name="Martins E.S."/>
            <person name="Queiroz P.R."/>
            <person name="Togawa R.C."/>
            <person name="Martins N.F."/>
            <person name="Praca L.B."/>
            <person name="Fiuza V."/>
            <person name="Ramos F."/>
            <person name="Silva E."/>
            <person name="Monnerat R.G."/>
        </authorList>
    </citation>
    <scope>NUCLEOTIDE SEQUENCE</scope>
    <source>
        <strain evidence="2">S906</strain>
    </source>
</reference>
<feature type="signal peptide" evidence="1">
    <location>
        <begin position="1"/>
        <end position="24"/>
    </location>
</feature>
<reference evidence="3 4" key="1">
    <citation type="submission" date="2017-09" db="EMBL/GenBank/DDBJ databases">
        <title>Large-scale bioinformatics analysis of Bacillus genomes uncovers conserved roles of natural products in bacterial physiology.</title>
        <authorList>
            <consortium name="Agbiome Team Llc"/>
            <person name="Bleich R.M."/>
            <person name="Kirk G.J."/>
            <person name="Santa Maria K.C."/>
            <person name="Allen S.E."/>
            <person name="Farag S."/>
            <person name="Shank E.A."/>
            <person name="Bowers A."/>
        </authorList>
    </citation>
    <scope>NUCLEOTIDE SEQUENCE [LARGE SCALE GENOMIC DNA]</scope>
    <source>
        <strain evidence="3 4">AFS015413</strain>
    </source>
</reference>
<accession>A0A9X6VCE6</accession>
<organism evidence="3 4">
    <name type="scientific">Bacillus thuringiensis</name>
    <dbReference type="NCBI Taxonomy" id="1428"/>
    <lineage>
        <taxon>Bacteria</taxon>
        <taxon>Bacillati</taxon>
        <taxon>Bacillota</taxon>
        <taxon>Bacilli</taxon>
        <taxon>Bacillales</taxon>
        <taxon>Bacillaceae</taxon>
        <taxon>Bacillus</taxon>
        <taxon>Bacillus cereus group</taxon>
    </lineage>
</organism>
<name>A0A9X6VCE6_BACTU</name>
<feature type="chain" id="PRO_5040718619" evidence="1">
    <location>
        <begin position="25"/>
        <end position="115"/>
    </location>
</feature>
<protein>
    <submittedName>
        <fullName evidence="3">Uncharacterized protein</fullName>
    </submittedName>
</protein>